<dbReference type="OrthoDB" id="381524at2157"/>
<reference evidence="1 2" key="1">
    <citation type="journal article" date="2011" name="J. Bacteriol.">
        <title>Complete genome sequence of the thermoacidophilic crenarchaeon Thermoproteus uzoniensis 768-20.</title>
        <authorList>
            <person name="Mardanov A.V."/>
            <person name="Gumerov V.M."/>
            <person name="Beletsky A.V."/>
            <person name="Prokofeva M.I."/>
            <person name="Bonch-Osmolovskaya E.A."/>
            <person name="Ravin N.V."/>
            <person name="Skryabin K.G."/>
        </authorList>
    </citation>
    <scope>NUCLEOTIDE SEQUENCE [LARGE SCALE GENOMIC DNA]</scope>
    <source>
        <strain evidence="1 2">768-20</strain>
    </source>
</reference>
<dbReference type="EMBL" id="CP002590">
    <property type="protein sequence ID" value="AEA12119.1"/>
    <property type="molecule type" value="Genomic_DNA"/>
</dbReference>
<dbReference type="KEGG" id="tuz:TUZN_0627"/>
<dbReference type="STRING" id="999630.TUZN_0627"/>
<evidence type="ECO:0000313" key="1">
    <source>
        <dbReference type="EMBL" id="AEA12119.1"/>
    </source>
</evidence>
<dbReference type="GeneID" id="10360168"/>
<accession>F2L463</accession>
<reference key="2">
    <citation type="submission" date="2011-03" db="EMBL/GenBank/DDBJ databases">
        <title>Complete genome sequence of the thermoacidophilic crenarchaeon Thermoproteus uzoniensis 768-20.</title>
        <authorList>
            <person name="Mardanov A.V."/>
            <person name="Gumerov V.M."/>
            <person name="Beletsky A.V."/>
            <person name="Prokofeva M.I."/>
            <person name="Bonch-Osmolovskaya E.A."/>
            <person name="Ravin N.V."/>
            <person name="Skryabin K.G."/>
        </authorList>
    </citation>
    <scope>NUCLEOTIDE SEQUENCE</scope>
    <source>
        <strain>768-20</strain>
    </source>
</reference>
<name>F2L463_THEU7</name>
<organism evidence="1 2">
    <name type="scientific">Thermoproteus uzoniensis (strain 768-20)</name>
    <dbReference type="NCBI Taxonomy" id="999630"/>
    <lineage>
        <taxon>Archaea</taxon>
        <taxon>Thermoproteota</taxon>
        <taxon>Thermoprotei</taxon>
        <taxon>Thermoproteales</taxon>
        <taxon>Thermoproteaceae</taxon>
        <taxon>Thermoproteus</taxon>
    </lineage>
</organism>
<proteinExistence type="predicted"/>
<dbReference type="Proteomes" id="UP000008138">
    <property type="component" value="Chromosome"/>
</dbReference>
<dbReference type="AlphaFoldDB" id="F2L463"/>
<protein>
    <submittedName>
        <fullName evidence="1">Uncharacterized protein</fullName>
    </submittedName>
</protein>
<sequence>MDVKIDIINADNLADFLRKQAGATVIDPYPEIVPTALEDKLLYLASSIYGGISPLPLFSFEKGGSRYLLSPRLHKLLADLMPGLKVLHIEVVGEPQYPFTAIALVLRDLGISADEEFLKEHVCPELAALEEDDVPLARAIRSAVSKYLTIAPSGASTRSIRCLCGLCEDRGSGLDLDALALSLTKRSVSRAYSRRGLTELNDEDRAIIMRVIRGLSIPEFRRELIDLLNRYEV</sequence>
<dbReference type="RefSeq" id="WP_013679455.1">
    <property type="nucleotide sequence ID" value="NC_015315.1"/>
</dbReference>
<dbReference type="HOGENOM" id="CLU_1187836_0_0_2"/>
<gene>
    <name evidence="1" type="ordered locus">TUZN_0627</name>
</gene>
<dbReference type="eggNOG" id="arCOG14031">
    <property type="taxonomic scope" value="Archaea"/>
</dbReference>
<evidence type="ECO:0000313" key="2">
    <source>
        <dbReference type="Proteomes" id="UP000008138"/>
    </source>
</evidence>
<keyword evidence="2" id="KW-1185">Reference proteome</keyword>